<protein>
    <submittedName>
        <fullName evidence="1">Uncharacterized protein</fullName>
    </submittedName>
</protein>
<dbReference type="Gene3D" id="3.40.190.10">
    <property type="entry name" value="Periplasmic binding protein-like II"/>
    <property type="match status" value="1"/>
</dbReference>
<proteinExistence type="predicted"/>
<evidence type="ECO:0000313" key="1">
    <source>
        <dbReference type="EMBL" id="MBB2928944.1"/>
    </source>
</evidence>
<accession>A0ABR6FNE5</accession>
<comment type="caution">
    <text evidence="1">The sequence shown here is derived from an EMBL/GenBank/DDBJ whole genome shotgun (WGS) entry which is preliminary data.</text>
</comment>
<dbReference type="RefSeq" id="WP_133253631.1">
    <property type="nucleotide sequence ID" value="NZ_JACHVZ010000008.1"/>
</dbReference>
<dbReference type="EMBL" id="JACHVZ010000008">
    <property type="protein sequence ID" value="MBB2928944.1"/>
    <property type="molecule type" value="Genomic_DNA"/>
</dbReference>
<evidence type="ECO:0000313" key="2">
    <source>
        <dbReference type="Proteomes" id="UP000533533"/>
    </source>
</evidence>
<organism evidence="1 2">
    <name type="scientific">Paraburkholderia silvatlantica</name>
    <dbReference type="NCBI Taxonomy" id="321895"/>
    <lineage>
        <taxon>Bacteria</taxon>
        <taxon>Pseudomonadati</taxon>
        <taxon>Pseudomonadota</taxon>
        <taxon>Betaproteobacteria</taxon>
        <taxon>Burkholderiales</taxon>
        <taxon>Burkholderiaceae</taxon>
        <taxon>Paraburkholderia</taxon>
    </lineage>
</organism>
<keyword evidence="2" id="KW-1185">Reference proteome</keyword>
<name>A0ABR6FNE5_9BURK</name>
<sequence>MKSITDIPPINVIDLSGIDLNLLRGFSMHVAWHPRNHADPALVWLREAVAALSTGSMVSYPLE</sequence>
<dbReference type="Proteomes" id="UP000533533">
    <property type="component" value="Unassembled WGS sequence"/>
</dbReference>
<reference evidence="1 2" key="1">
    <citation type="submission" date="2020-08" db="EMBL/GenBank/DDBJ databases">
        <title>Genomic Encyclopedia of Type Strains, Phase IV (KMG-V): Genome sequencing to study the core and pangenomes of soil and plant-associated prokaryotes.</title>
        <authorList>
            <person name="Whitman W."/>
        </authorList>
    </citation>
    <scope>NUCLEOTIDE SEQUENCE [LARGE SCALE GENOMIC DNA]</scope>
    <source>
        <strain evidence="1 2">SRMrh-85</strain>
    </source>
</reference>
<gene>
    <name evidence="1" type="ORF">FHX59_003375</name>
</gene>